<keyword evidence="5 7" id="KW-1133">Transmembrane helix</keyword>
<dbReference type="CDD" id="cd06261">
    <property type="entry name" value="TM_PBP2"/>
    <property type="match status" value="1"/>
</dbReference>
<dbReference type="PANTHER" id="PTHR43744:SF12">
    <property type="entry name" value="ABC TRANSPORTER PERMEASE PROTEIN MG189-RELATED"/>
    <property type="match status" value="1"/>
</dbReference>
<feature type="transmembrane region" description="Helical" evidence="7">
    <location>
        <begin position="107"/>
        <end position="129"/>
    </location>
</feature>
<organism evidence="9 10">
    <name type="scientific">Paracoccus aminophilus JCM 7686</name>
    <dbReference type="NCBI Taxonomy" id="1367847"/>
    <lineage>
        <taxon>Bacteria</taxon>
        <taxon>Pseudomonadati</taxon>
        <taxon>Pseudomonadota</taxon>
        <taxon>Alphaproteobacteria</taxon>
        <taxon>Rhodobacterales</taxon>
        <taxon>Paracoccaceae</taxon>
        <taxon>Paracoccus</taxon>
    </lineage>
</organism>
<reference evidence="9 10" key="1">
    <citation type="journal article" date="2014" name="BMC Genomics">
        <title>Architecture and functions of a multipartite genome of the methylotrophic bacterium Paracoccus aminophilus JCM 7686, containing primary and secondary chromids.</title>
        <authorList>
            <person name="Dziewit L."/>
            <person name="Czarnecki J."/>
            <person name="Wibberg D."/>
            <person name="Radlinska M."/>
            <person name="Mrozek P."/>
            <person name="Szymczak M."/>
            <person name="Schluter A."/>
            <person name="Puhler A."/>
            <person name="Bartosik D."/>
        </authorList>
    </citation>
    <scope>NUCLEOTIDE SEQUENCE [LARGE SCALE GENOMIC DNA]</scope>
    <source>
        <strain evidence="9">JCM 7686</strain>
    </source>
</reference>
<dbReference type="EMBL" id="CP006650">
    <property type="protein sequence ID" value="AGT08565.1"/>
    <property type="molecule type" value="Genomic_DNA"/>
</dbReference>
<evidence type="ECO:0000256" key="2">
    <source>
        <dbReference type="ARBA" id="ARBA00022448"/>
    </source>
</evidence>
<dbReference type="Pfam" id="PF00528">
    <property type="entry name" value="BPD_transp_1"/>
    <property type="match status" value="1"/>
</dbReference>
<dbReference type="KEGG" id="pami:JCM7686_1464"/>
<evidence type="ECO:0000256" key="7">
    <source>
        <dbReference type="RuleBase" id="RU363032"/>
    </source>
</evidence>
<dbReference type="InterPro" id="IPR000515">
    <property type="entry name" value="MetI-like"/>
</dbReference>
<dbReference type="STRING" id="1367847.JCM7686_1464"/>
<feature type="transmembrane region" description="Helical" evidence="7">
    <location>
        <begin position="135"/>
        <end position="156"/>
    </location>
</feature>
<gene>
    <name evidence="9" type="ORF">JCM7686_1464</name>
</gene>
<feature type="transmembrane region" description="Helical" evidence="7">
    <location>
        <begin position="241"/>
        <end position="262"/>
    </location>
</feature>
<dbReference type="SUPFAM" id="SSF161098">
    <property type="entry name" value="MetI-like"/>
    <property type="match status" value="1"/>
</dbReference>
<dbReference type="HOGENOM" id="CLU_016047_1_1_5"/>
<sequence length="277" mass="30574">MSRFLPHRFALHVVLVILCLVTLFPLLWMVTAAFTPQDQITAKALRFWPEDPTLGNFTEAARRHPIWLWLGNSMLTAGLITLGKLALSLPAGYAFARMEFKGRDTAFWIVVATMSFPSVLAIIPTYIAVVKLGAFDSYGAMIVPMIPYVGFYVFYFRQSFRQLPASMFEAARIDGAGIWKQFVQIGLPNVVGSIAALSVISFLGAWNIYLWGQLVLEDTTRKTLTTGIAMFADLDGAQTPWGALMATSLLSVLPVLAVFLMAQRYIVEALAPGLADK</sequence>
<dbReference type="PATRIC" id="fig|1367847.3.peg.1436"/>
<dbReference type="InterPro" id="IPR035906">
    <property type="entry name" value="MetI-like_sf"/>
</dbReference>
<evidence type="ECO:0000313" key="9">
    <source>
        <dbReference type="EMBL" id="AGT08565.1"/>
    </source>
</evidence>
<evidence type="ECO:0000313" key="10">
    <source>
        <dbReference type="Proteomes" id="UP000015480"/>
    </source>
</evidence>
<feature type="domain" description="ABC transmembrane type-1" evidence="8">
    <location>
        <begin position="70"/>
        <end position="262"/>
    </location>
</feature>
<dbReference type="Gene3D" id="1.10.3720.10">
    <property type="entry name" value="MetI-like"/>
    <property type="match status" value="1"/>
</dbReference>
<evidence type="ECO:0000256" key="3">
    <source>
        <dbReference type="ARBA" id="ARBA00022475"/>
    </source>
</evidence>
<evidence type="ECO:0000256" key="4">
    <source>
        <dbReference type="ARBA" id="ARBA00022692"/>
    </source>
</evidence>
<evidence type="ECO:0000256" key="6">
    <source>
        <dbReference type="ARBA" id="ARBA00023136"/>
    </source>
</evidence>
<keyword evidence="2 7" id="KW-0813">Transport</keyword>
<keyword evidence="6 7" id="KW-0472">Membrane</keyword>
<dbReference type="PROSITE" id="PS50928">
    <property type="entry name" value="ABC_TM1"/>
    <property type="match status" value="1"/>
</dbReference>
<feature type="transmembrane region" description="Helical" evidence="7">
    <location>
        <begin position="190"/>
        <end position="211"/>
    </location>
</feature>
<dbReference type="RefSeq" id="WP_020950203.1">
    <property type="nucleotide sequence ID" value="NC_022041.1"/>
</dbReference>
<accession>S5XYR2</accession>
<keyword evidence="4 7" id="KW-0812">Transmembrane</keyword>
<keyword evidence="3" id="KW-1003">Cell membrane</keyword>
<evidence type="ECO:0000256" key="5">
    <source>
        <dbReference type="ARBA" id="ARBA00022989"/>
    </source>
</evidence>
<dbReference type="GO" id="GO:0055085">
    <property type="term" value="P:transmembrane transport"/>
    <property type="evidence" value="ECO:0007669"/>
    <property type="project" value="InterPro"/>
</dbReference>
<keyword evidence="10" id="KW-1185">Reference proteome</keyword>
<dbReference type="Proteomes" id="UP000015480">
    <property type="component" value="Chromosome"/>
</dbReference>
<comment type="similarity">
    <text evidence="7">Belongs to the binding-protein-dependent transport system permease family.</text>
</comment>
<evidence type="ECO:0000259" key="8">
    <source>
        <dbReference type="PROSITE" id="PS50928"/>
    </source>
</evidence>
<dbReference type="eggNOG" id="COG0395">
    <property type="taxonomic scope" value="Bacteria"/>
</dbReference>
<name>S5XYR2_PARAH</name>
<dbReference type="GO" id="GO:0005886">
    <property type="term" value="C:plasma membrane"/>
    <property type="evidence" value="ECO:0007669"/>
    <property type="project" value="UniProtKB-SubCell"/>
</dbReference>
<proteinExistence type="inferred from homology"/>
<protein>
    <submittedName>
        <fullName evidence="9">sn-glycerol-3-phosphate transport system permease protein</fullName>
    </submittedName>
</protein>
<comment type="subcellular location">
    <subcellularLocation>
        <location evidence="1 7">Cell membrane</location>
        <topology evidence="1 7">Multi-pass membrane protein</topology>
    </subcellularLocation>
</comment>
<dbReference type="PANTHER" id="PTHR43744">
    <property type="entry name" value="ABC TRANSPORTER PERMEASE PROTEIN MG189-RELATED-RELATED"/>
    <property type="match status" value="1"/>
</dbReference>
<dbReference type="OrthoDB" id="9815445at2"/>
<evidence type="ECO:0000256" key="1">
    <source>
        <dbReference type="ARBA" id="ARBA00004651"/>
    </source>
</evidence>
<dbReference type="AlphaFoldDB" id="S5XYR2"/>
<feature type="transmembrane region" description="Helical" evidence="7">
    <location>
        <begin position="66"/>
        <end position="87"/>
    </location>
</feature>